<dbReference type="PANTHER" id="PTHR40660">
    <property type="entry name" value="5'-PHOSPHATE OXIDASE PUTATIVE DOMAIN-CONTAINING PROTEIN-RELATED"/>
    <property type="match status" value="1"/>
</dbReference>
<dbReference type="InterPro" id="IPR011576">
    <property type="entry name" value="Pyridox_Oxase_N"/>
</dbReference>
<dbReference type="Proteomes" id="UP000051181">
    <property type="component" value="Unassembled WGS sequence"/>
</dbReference>
<evidence type="ECO:0000313" key="3">
    <source>
        <dbReference type="Proteomes" id="UP000051181"/>
    </source>
</evidence>
<dbReference type="Gene3D" id="2.30.110.10">
    <property type="entry name" value="Electron Transport, Fmn-binding Protein, Chain A"/>
    <property type="match status" value="1"/>
</dbReference>
<reference evidence="2 3" key="1">
    <citation type="journal article" date="2015" name="Genome Announc.">
        <title>Expanding the biotechnology potential of lactobacilli through comparative genomics of 213 strains and associated genera.</title>
        <authorList>
            <person name="Sun Z."/>
            <person name="Harris H.M."/>
            <person name="McCann A."/>
            <person name="Guo C."/>
            <person name="Argimon S."/>
            <person name="Zhang W."/>
            <person name="Yang X."/>
            <person name="Jeffery I.B."/>
            <person name="Cooney J.C."/>
            <person name="Kagawa T.F."/>
            <person name="Liu W."/>
            <person name="Song Y."/>
            <person name="Salvetti E."/>
            <person name="Wrobel A."/>
            <person name="Rasinkangas P."/>
            <person name="Parkhill J."/>
            <person name="Rea M.C."/>
            <person name="O'Sullivan O."/>
            <person name="Ritari J."/>
            <person name="Douillard F.P."/>
            <person name="Paul Ross R."/>
            <person name="Yang R."/>
            <person name="Briner A.E."/>
            <person name="Felis G.E."/>
            <person name="de Vos W.M."/>
            <person name="Barrangou R."/>
            <person name="Klaenhammer T.R."/>
            <person name="Caufield P.W."/>
            <person name="Cui Y."/>
            <person name="Zhang H."/>
            <person name="O'Toole P.W."/>
        </authorList>
    </citation>
    <scope>NUCLEOTIDE SEQUENCE [LARGE SCALE GENOMIC DNA]</scope>
    <source>
        <strain evidence="2 3">DSM 20001</strain>
    </source>
</reference>
<feature type="domain" description="Pyridoxamine 5'-phosphate oxidase N-terminal" evidence="1">
    <location>
        <begin position="4"/>
        <end position="121"/>
    </location>
</feature>
<dbReference type="eggNOG" id="COG3576">
    <property type="taxonomic scope" value="Bacteria"/>
</dbReference>
<dbReference type="AlphaFoldDB" id="A0A0R1F0S4"/>
<dbReference type="PANTHER" id="PTHR40660:SF1">
    <property type="entry name" value="5'-PHOSPHATE OXIDASE PUTATIVE DOMAIN-CONTAINING PROTEIN-RELATED"/>
    <property type="match status" value="1"/>
</dbReference>
<dbReference type="RefSeq" id="WP_003677904.1">
    <property type="nucleotide sequence ID" value="NZ_AZCN01000048.1"/>
</dbReference>
<name>A0A0R1F0S4_9LACO</name>
<dbReference type="InterPro" id="IPR012349">
    <property type="entry name" value="Split_barrel_FMN-bd"/>
</dbReference>
<dbReference type="PATRIC" id="fig|913848.6.peg.1736"/>
<dbReference type="EMBL" id="AZCN01000048">
    <property type="protein sequence ID" value="KRK15445.1"/>
    <property type="molecule type" value="Genomic_DNA"/>
</dbReference>
<comment type="caution">
    <text evidence="2">The sequence shown here is derived from an EMBL/GenBank/DDBJ whole genome shotgun (WGS) entry which is preliminary data.</text>
</comment>
<protein>
    <submittedName>
        <fullName evidence="2">Pyridoxamine 5-phosphate oxidase-related FMN-binding protein</fullName>
    </submittedName>
</protein>
<dbReference type="GeneID" id="65916635"/>
<organism evidence="2 3">
    <name type="scientific">Loigolactobacillus coryniformis subsp. coryniformis KCTC 3167 = DSM 20001</name>
    <dbReference type="NCBI Taxonomy" id="913848"/>
    <lineage>
        <taxon>Bacteria</taxon>
        <taxon>Bacillati</taxon>
        <taxon>Bacillota</taxon>
        <taxon>Bacilli</taxon>
        <taxon>Lactobacillales</taxon>
        <taxon>Lactobacillaceae</taxon>
        <taxon>Loigolactobacillus</taxon>
    </lineage>
</organism>
<evidence type="ECO:0000259" key="1">
    <source>
        <dbReference type="Pfam" id="PF01243"/>
    </source>
</evidence>
<proteinExistence type="predicted"/>
<dbReference type="SUPFAM" id="SSF50475">
    <property type="entry name" value="FMN-binding split barrel"/>
    <property type="match status" value="1"/>
</dbReference>
<sequence length="133" mass="14489">MATLTDEMKAYISNNLGYIATVDANGEPDLGPKMSIRVLDDQHLIYNEMTGKTIMADIEATGKALVAFANLDNMRGYRFGGKATVYRAGKYFENAQQWATSGNHPAPKAAVVIEIETIWTLDAGPKAGELYQA</sequence>
<accession>A0A0R1F0S4</accession>
<gene>
    <name evidence="2" type="ORF">FD22_GL001695</name>
</gene>
<dbReference type="Pfam" id="PF01243">
    <property type="entry name" value="PNPOx_N"/>
    <property type="match status" value="1"/>
</dbReference>
<evidence type="ECO:0000313" key="2">
    <source>
        <dbReference type="EMBL" id="KRK15445.1"/>
    </source>
</evidence>